<feature type="region of interest" description="Disordered" evidence="1">
    <location>
        <begin position="216"/>
        <end position="241"/>
    </location>
</feature>
<protein>
    <submittedName>
        <fullName evidence="2">Unplaced genomic scaffold scaffold_172, whole genome shotgun sequence</fullName>
    </submittedName>
</protein>
<proteinExistence type="predicted"/>
<gene>
    <name evidence="2" type="ORF">PISMIDRAFT_15812</name>
</gene>
<feature type="region of interest" description="Disordered" evidence="1">
    <location>
        <begin position="96"/>
        <end position="119"/>
    </location>
</feature>
<keyword evidence="3" id="KW-1185">Reference proteome</keyword>
<reference evidence="2 3" key="1">
    <citation type="submission" date="2014-04" db="EMBL/GenBank/DDBJ databases">
        <authorList>
            <consortium name="DOE Joint Genome Institute"/>
            <person name="Kuo A."/>
            <person name="Kohler A."/>
            <person name="Costa M.D."/>
            <person name="Nagy L.G."/>
            <person name="Floudas D."/>
            <person name="Copeland A."/>
            <person name="Barry K.W."/>
            <person name="Cichocki N."/>
            <person name="Veneault-Fourrey C."/>
            <person name="LaButti K."/>
            <person name="Lindquist E.A."/>
            <person name="Lipzen A."/>
            <person name="Lundell T."/>
            <person name="Morin E."/>
            <person name="Murat C."/>
            <person name="Sun H."/>
            <person name="Tunlid A."/>
            <person name="Henrissat B."/>
            <person name="Grigoriev I.V."/>
            <person name="Hibbett D.S."/>
            <person name="Martin F."/>
            <person name="Nordberg H.P."/>
            <person name="Cantor M.N."/>
            <person name="Hua S.X."/>
        </authorList>
    </citation>
    <scope>NUCLEOTIDE SEQUENCE [LARGE SCALE GENOMIC DNA]</scope>
    <source>
        <strain evidence="2 3">441</strain>
    </source>
</reference>
<organism evidence="2 3">
    <name type="scientific">Pisolithus microcarpus 441</name>
    <dbReference type="NCBI Taxonomy" id="765257"/>
    <lineage>
        <taxon>Eukaryota</taxon>
        <taxon>Fungi</taxon>
        <taxon>Dikarya</taxon>
        <taxon>Basidiomycota</taxon>
        <taxon>Agaricomycotina</taxon>
        <taxon>Agaricomycetes</taxon>
        <taxon>Agaricomycetidae</taxon>
        <taxon>Boletales</taxon>
        <taxon>Sclerodermatineae</taxon>
        <taxon>Pisolithaceae</taxon>
        <taxon>Pisolithus</taxon>
    </lineage>
</organism>
<dbReference type="STRING" id="765257.A0A0C9YIP5"/>
<evidence type="ECO:0000313" key="2">
    <source>
        <dbReference type="EMBL" id="KIK16501.1"/>
    </source>
</evidence>
<name>A0A0C9YIP5_9AGAM</name>
<accession>A0A0C9YIP5</accession>
<feature type="non-terminal residue" evidence="2">
    <location>
        <position position="1"/>
    </location>
</feature>
<reference evidence="3" key="2">
    <citation type="submission" date="2015-01" db="EMBL/GenBank/DDBJ databases">
        <title>Evolutionary Origins and Diversification of the Mycorrhizal Mutualists.</title>
        <authorList>
            <consortium name="DOE Joint Genome Institute"/>
            <consortium name="Mycorrhizal Genomics Consortium"/>
            <person name="Kohler A."/>
            <person name="Kuo A."/>
            <person name="Nagy L.G."/>
            <person name="Floudas D."/>
            <person name="Copeland A."/>
            <person name="Barry K.W."/>
            <person name="Cichocki N."/>
            <person name="Veneault-Fourrey C."/>
            <person name="LaButti K."/>
            <person name="Lindquist E.A."/>
            <person name="Lipzen A."/>
            <person name="Lundell T."/>
            <person name="Morin E."/>
            <person name="Murat C."/>
            <person name="Riley R."/>
            <person name="Ohm R."/>
            <person name="Sun H."/>
            <person name="Tunlid A."/>
            <person name="Henrissat B."/>
            <person name="Grigoriev I.V."/>
            <person name="Hibbett D.S."/>
            <person name="Martin F."/>
        </authorList>
    </citation>
    <scope>NUCLEOTIDE SEQUENCE [LARGE SCALE GENOMIC DNA]</scope>
    <source>
        <strain evidence="3">441</strain>
    </source>
</reference>
<sequence>DGPPKTSAAVKNKWTGYIRKIFRDIEQYRAVRSGAHWDNERGANVHGKDSEQVFEDFTKDHPLMRQFKTSGWEFYPLVEQIIPNGAARGIHAFSPGGSGVGGTGVGGSSLGGEDRLTGADVPTTDLPEAEATTAPALILATPEGEIPDDLPSTIDDPLSMEGAPLPPSSIPPSSRGKRTHAEMLEDDTSAFPFADTSDILTPVSEKHKNMTAAMDYAKTSQRSRRSRKAPATPPPTISDPMAAGLQGSINYLTSRISSSMTSAVDKASITRAQAIQVLDSQDHSFPKELRAYIQMSIAENIGFADVYVRTSDQEERLAYAELYQLRFGVGVSHSE</sequence>
<feature type="region of interest" description="Disordered" evidence="1">
    <location>
        <begin position="154"/>
        <end position="177"/>
    </location>
</feature>
<dbReference type="EMBL" id="KN833856">
    <property type="protein sequence ID" value="KIK16501.1"/>
    <property type="molecule type" value="Genomic_DNA"/>
</dbReference>
<evidence type="ECO:0000313" key="3">
    <source>
        <dbReference type="Proteomes" id="UP000054018"/>
    </source>
</evidence>
<dbReference type="AlphaFoldDB" id="A0A0C9YIP5"/>
<feature type="compositionally biased region" description="Gly residues" evidence="1">
    <location>
        <begin position="96"/>
        <end position="110"/>
    </location>
</feature>
<dbReference type="HOGENOM" id="CLU_056419_0_0_1"/>
<evidence type="ECO:0000256" key="1">
    <source>
        <dbReference type="SAM" id="MobiDB-lite"/>
    </source>
</evidence>
<dbReference type="Proteomes" id="UP000054018">
    <property type="component" value="Unassembled WGS sequence"/>
</dbReference>